<reference evidence="1" key="1">
    <citation type="journal article" date="2020" name="Stud. Mycol.">
        <title>101 Dothideomycetes genomes: a test case for predicting lifestyles and emergence of pathogens.</title>
        <authorList>
            <person name="Haridas S."/>
            <person name="Albert R."/>
            <person name="Binder M."/>
            <person name="Bloem J."/>
            <person name="Labutti K."/>
            <person name="Salamov A."/>
            <person name="Andreopoulos B."/>
            <person name="Baker S."/>
            <person name="Barry K."/>
            <person name="Bills G."/>
            <person name="Bluhm B."/>
            <person name="Cannon C."/>
            <person name="Castanera R."/>
            <person name="Culley D."/>
            <person name="Daum C."/>
            <person name="Ezra D."/>
            <person name="Gonzalez J."/>
            <person name="Henrissat B."/>
            <person name="Kuo A."/>
            <person name="Liang C."/>
            <person name="Lipzen A."/>
            <person name="Lutzoni F."/>
            <person name="Magnuson J."/>
            <person name="Mondo S."/>
            <person name="Nolan M."/>
            <person name="Ohm R."/>
            <person name="Pangilinan J."/>
            <person name="Park H.-J."/>
            <person name="Ramirez L."/>
            <person name="Alfaro M."/>
            <person name="Sun H."/>
            <person name="Tritt A."/>
            <person name="Yoshinaga Y."/>
            <person name="Zwiers L.-H."/>
            <person name="Turgeon B."/>
            <person name="Goodwin S."/>
            <person name="Spatafora J."/>
            <person name="Crous P."/>
            <person name="Grigoriev I."/>
        </authorList>
    </citation>
    <scope>NUCLEOTIDE SEQUENCE</scope>
    <source>
        <strain evidence="1">CBS 627.86</strain>
    </source>
</reference>
<sequence>MASLDYLISAYPILESLASSLSTLDLLNLGLTCKSNYLHVLSSAQLFKSLQRHCLCDGHGLLERQSLAGLYHVGRYNYIWRDERRIWEEEPVEVRLWNTKCDEAEALPCRKCGINICEECRYYPREPPELPRRRPHLNSSWELCNIMCLCSACDAKVEDELKGQFLYETCDCDIYTRWVCSKCVREERKWTSEYFAEHTKVDGFAGTKCMGDHQSTRDFWCICGKTVPDEARPRCTWCKRKHLPEDQWLREWDEIGSRMPDLDPCYPPFIGSRYNIMCEQLYPKLAYDGPIWQGSDIDSPRT</sequence>
<evidence type="ECO:0000313" key="1">
    <source>
        <dbReference type="EMBL" id="KAF2114251.1"/>
    </source>
</evidence>
<dbReference type="OrthoDB" id="3678990at2759"/>
<accession>A0A6A5Z7A5</accession>
<dbReference type="EMBL" id="ML977326">
    <property type="protein sequence ID" value="KAF2114251.1"/>
    <property type="molecule type" value="Genomic_DNA"/>
</dbReference>
<dbReference type="Proteomes" id="UP000799770">
    <property type="component" value="Unassembled WGS sequence"/>
</dbReference>
<evidence type="ECO:0008006" key="3">
    <source>
        <dbReference type="Google" id="ProtNLM"/>
    </source>
</evidence>
<protein>
    <recommendedName>
        <fullName evidence="3">F-box domain-containing protein</fullName>
    </recommendedName>
</protein>
<evidence type="ECO:0000313" key="2">
    <source>
        <dbReference type="Proteomes" id="UP000799770"/>
    </source>
</evidence>
<organism evidence="1 2">
    <name type="scientific">Lophiotrema nucula</name>
    <dbReference type="NCBI Taxonomy" id="690887"/>
    <lineage>
        <taxon>Eukaryota</taxon>
        <taxon>Fungi</taxon>
        <taxon>Dikarya</taxon>
        <taxon>Ascomycota</taxon>
        <taxon>Pezizomycotina</taxon>
        <taxon>Dothideomycetes</taxon>
        <taxon>Pleosporomycetidae</taxon>
        <taxon>Pleosporales</taxon>
        <taxon>Lophiotremataceae</taxon>
        <taxon>Lophiotrema</taxon>
    </lineage>
</organism>
<gene>
    <name evidence="1" type="ORF">BDV96DRAFT_688457</name>
</gene>
<name>A0A6A5Z7A5_9PLEO</name>
<dbReference type="AlphaFoldDB" id="A0A6A5Z7A5"/>
<keyword evidence="2" id="KW-1185">Reference proteome</keyword>
<proteinExistence type="predicted"/>